<protein>
    <submittedName>
        <fullName evidence="1">Uncharacterized protein</fullName>
    </submittedName>
</protein>
<accession>A0A0A9FMS3</accession>
<reference evidence="1" key="2">
    <citation type="journal article" date="2015" name="Data Brief">
        <title>Shoot transcriptome of the giant reed, Arundo donax.</title>
        <authorList>
            <person name="Barrero R.A."/>
            <person name="Guerrero F.D."/>
            <person name="Moolhuijzen P."/>
            <person name="Goolsby J.A."/>
            <person name="Tidwell J."/>
            <person name="Bellgard S.E."/>
            <person name="Bellgard M.I."/>
        </authorList>
    </citation>
    <scope>NUCLEOTIDE SEQUENCE</scope>
    <source>
        <tissue evidence="1">Shoot tissue taken approximately 20 cm above the soil surface</tissue>
    </source>
</reference>
<evidence type="ECO:0000313" key="1">
    <source>
        <dbReference type="EMBL" id="JAE14110.1"/>
    </source>
</evidence>
<dbReference type="AlphaFoldDB" id="A0A0A9FMS3"/>
<reference evidence="1" key="1">
    <citation type="submission" date="2014-09" db="EMBL/GenBank/DDBJ databases">
        <authorList>
            <person name="Magalhaes I.L.F."/>
            <person name="Oliveira U."/>
            <person name="Santos F.R."/>
            <person name="Vidigal T.H.D.A."/>
            <person name="Brescovit A.D."/>
            <person name="Santos A.J."/>
        </authorList>
    </citation>
    <scope>NUCLEOTIDE SEQUENCE</scope>
    <source>
        <tissue evidence="1">Shoot tissue taken approximately 20 cm above the soil surface</tissue>
    </source>
</reference>
<name>A0A0A9FMS3_ARUDO</name>
<dbReference type="PANTHER" id="PTHR33170:SF22">
    <property type="entry name" value="OS10G0417100 PROTEIN"/>
    <property type="match status" value="1"/>
</dbReference>
<proteinExistence type="predicted"/>
<dbReference type="EMBL" id="GBRH01183786">
    <property type="protein sequence ID" value="JAE14110.1"/>
    <property type="molecule type" value="Transcribed_RNA"/>
</dbReference>
<sequence>MDDNRELVNAKKNWDCIAPFCGFATPGQGFYFIKSASSEQGAKELANCAMITMTAGILNARRLESNFKALSGPSSNWWWYAKKISDIIFQMRFPSSRKIEELSYFTKIHMRTDPSVVLRWISENPQ</sequence>
<dbReference type="PANTHER" id="PTHR33170">
    <property type="entry name" value="DUF4283 DOMAIN-CONTAINING PROTEIN-RELATED"/>
    <property type="match status" value="1"/>
</dbReference>
<organism evidence="1">
    <name type="scientific">Arundo donax</name>
    <name type="common">Giant reed</name>
    <name type="synonym">Donax arundinaceus</name>
    <dbReference type="NCBI Taxonomy" id="35708"/>
    <lineage>
        <taxon>Eukaryota</taxon>
        <taxon>Viridiplantae</taxon>
        <taxon>Streptophyta</taxon>
        <taxon>Embryophyta</taxon>
        <taxon>Tracheophyta</taxon>
        <taxon>Spermatophyta</taxon>
        <taxon>Magnoliopsida</taxon>
        <taxon>Liliopsida</taxon>
        <taxon>Poales</taxon>
        <taxon>Poaceae</taxon>
        <taxon>PACMAD clade</taxon>
        <taxon>Arundinoideae</taxon>
        <taxon>Arundineae</taxon>
        <taxon>Arundo</taxon>
    </lineage>
</organism>